<dbReference type="AlphaFoldDB" id="A0A9X2IWW3"/>
<dbReference type="PANTHER" id="PTHR34853:SF1">
    <property type="entry name" value="LIPASE 5"/>
    <property type="match status" value="1"/>
</dbReference>
<dbReference type="RefSeq" id="WP_251913599.1">
    <property type="nucleotide sequence ID" value="NZ_JAMRXG010000007.1"/>
</dbReference>
<comment type="caution">
    <text evidence="2">The sequence shown here is derived from an EMBL/GenBank/DDBJ whole genome shotgun (WGS) entry which is preliminary data.</text>
</comment>
<dbReference type="PIRSF" id="PIRSF029171">
    <property type="entry name" value="Esterase_LipA"/>
    <property type="match status" value="1"/>
</dbReference>
<proteinExistence type="predicted"/>
<feature type="chain" id="PRO_5040739387" evidence="1">
    <location>
        <begin position="22"/>
        <end position="395"/>
    </location>
</feature>
<keyword evidence="1" id="KW-0732">Signal</keyword>
<dbReference type="PANTHER" id="PTHR34853">
    <property type="match status" value="1"/>
</dbReference>
<evidence type="ECO:0000256" key="1">
    <source>
        <dbReference type="SAM" id="SignalP"/>
    </source>
</evidence>
<reference evidence="2" key="1">
    <citation type="submission" date="2022-06" db="EMBL/GenBank/DDBJ databases">
        <title>Novel species in genus nocardia.</title>
        <authorList>
            <person name="Li F."/>
        </authorList>
    </citation>
    <scope>NUCLEOTIDE SEQUENCE</scope>
    <source>
        <strain evidence="2">CDC141</strain>
    </source>
</reference>
<protein>
    <submittedName>
        <fullName evidence="2">Lipase family protein</fullName>
    </submittedName>
</protein>
<evidence type="ECO:0000313" key="2">
    <source>
        <dbReference type="EMBL" id="MCM6775372.1"/>
    </source>
</evidence>
<feature type="signal peptide" evidence="1">
    <location>
        <begin position="1"/>
        <end position="21"/>
    </location>
</feature>
<gene>
    <name evidence="2" type="ORF">NDR86_18015</name>
</gene>
<dbReference type="Gene3D" id="3.40.50.1820">
    <property type="entry name" value="alpha/beta hydrolase"/>
    <property type="match status" value="2"/>
</dbReference>
<sequence length="395" mass="40989">MKRRKAVLTTAATASLVIALAGGCNTSSSDVAVPPLNATAIAPDAAGATPGTLIEAGKLTRAKAPDGAARAEQLTYWSTGPQDKPVKVTGRFFLPKGQPPAGGWPVVSWHHPTVGIAAACTPSNTGYDDDNNPLLAQWLSHGYAVVATDYVTLGDPGVAPYLDGHTEAHNAIDIVRAARSAEPGLANRWVAVGHSQGAHAALFTAAVAADYAPELDLRATISMAPPTHVTEQLTTFGRPDAPADAGGPGFTPLGAYMIRGLAVAQPTFDPGAYLNAKGREVIDQAGRLCLPDMFERAGETPFASLLTKPLGEGDFTTLATPVFEVPTTGYRAPVLIAQGLADDTVDPPATKRTATELTDAGQPITYREYPGADHVKIVEAAASDAIAFADSNLRR</sequence>
<dbReference type="GO" id="GO:0016042">
    <property type="term" value="P:lipid catabolic process"/>
    <property type="evidence" value="ECO:0007669"/>
    <property type="project" value="InterPro"/>
</dbReference>
<accession>A0A9X2IWW3</accession>
<dbReference type="InterPro" id="IPR005152">
    <property type="entry name" value="Lipase_secreted"/>
</dbReference>
<dbReference type="PROSITE" id="PS51257">
    <property type="entry name" value="PROKAR_LIPOPROTEIN"/>
    <property type="match status" value="1"/>
</dbReference>
<dbReference type="EMBL" id="JAMRXG010000007">
    <property type="protein sequence ID" value="MCM6775372.1"/>
    <property type="molecule type" value="Genomic_DNA"/>
</dbReference>
<dbReference type="GO" id="GO:0004806">
    <property type="term" value="F:triacylglycerol lipase activity"/>
    <property type="evidence" value="ECO:0007669"/>
    <property type="project" value="InterPro"/>
</dbReference>
<evidence type="ECO:0000313" key="3">
    <source>
        <dbReference type="Proteomes" id="UP001139157"/>
    </source>
</evidence>
<name>A0A9X2IWW3_9NOCA</name>
<dbReference type="SUPFAM" id="SSF53474">
    <property type="entry name" value="alpha/beta-Hydrolases"/>
    <property type="match status" value="1"/>
</dbReference>
<organism evidence="2 3">
    <name type="scientific">Nocardia pulmonis</name>
    <dbReference type="NCBI Taxonomy" id="2951408"/>
    <lineage>
        <taxon>Bacteria</taxon>
        <taxon>Bacillati</taxon>
        <taxon>Actinomycetota</taxon>
        <taxon>Actinomycetes</taxon>
        <taxon>Mycobacteriales</taxon>
        <taxon>Nocardiaceae</taxon>
        <taxon>Nocardia</taxon>
    </lineage>
</organism>
<keyword evidence="3" id="KW-1185">Reference proteome</keyword>
<dbReference type="Proteomes" id="UP001139157">
    <property type="component" value="Unassembled WGS sequence"/>
</dbReference>
<dbReference type="InterPro" id="IPR029058">
    <property type="entry name" value="AB_hydrolase_fold"/>
</dbReference>
<dbReference type="Pfam" id="PF03583">
    <property type="entry name" value="LIP"/>
    <property type="match status" value="1"/>
</dbReference>